<dbReference type="EMBL" id="NQVE01000174">
    <property type="protein sequence ID" value="RAL42415.1"/>
    <property type="molecule type" value="Genomic_DNA"/>
</dbReference>
<keyword evidence="4" id="KW-1185">Reference proteome</keyword>
<gene>
    <name evidence="3" type="ORF">DM860_017595</name>
</gene>
<dbReference type="InterPro" id="IPR025558">
    <property type="entry name" value="DUF4283"/>
</dbReference>
<evidence type="ECO:0000313" key="4">
    <source>
        <dbReference type="Proteomes" id="UP000249390"/>
    </source>
</evidence>
<proteinExistence type="predicted"/>
<feature type="domain" description="DUF4283" evidence="2">
    <location>
        <begin position="40"/>
        <end position="120"/>
    </location>
</feature>
<dbReference type="AlphaFoldDB" id="A0A328D9K5"/>
<evidence type="ECO:0000313" key="3">
    <source>
        <dbReference type="EMBL" id="RAL42415.1"/>
    </source>
</evidence>
<organism evidence="3 4">
    <name type="scientific">Cuscuta australis</name>
    <dbReference type="NCBI Taxonomy" id="267555"/>
    <lineage>
        <taxon>Eukaryota</taxon>
        <taxon>Viridiplantae</taxon>
        <taxon>Streptophyta</taxon>
        <taxon>Embryophyta</taxon>
        <taxon>Tracheophyta</taxon>
        <taxon>Spermatophyta</taxon>
        <taxon>Magnoliopsida</taxon>
        <taxon>eudicotyledons</taxon>
        <taxon>Gunneridae</taxon>
        <taxon>Pentapetalae</taxon>
        <taxon>asterids</taxon>
        <taxon>lamiids</taxon>
        <taxon>Solanales</taxon>
        <taxon>Convolvulaceae</taxon>
        <taxon>Cuscuteae</taxon>
        <taxon>Cuscuta</taxon>
        <taxon>Cuscuta subgen. Grammica</taxon>
        <taxon>Cuscuta sect. Cleistogrammica</taxon>
    </lineage>
</organism>
<dbReference type="Proteomes" id="UP000249390">
    <property type="component" value="Unassembled WGS sequence"/>
</dbReference>
<evidence type="ECO:0000259" key="2">
    <source>
        <dbReference type="Pfam" id="PF14111"/>
    </source>
</evidence>
<name>A0A328D9K5_9ASTE</name>
<protein>
    <recommendedName>
        <fullName evidence="2">DUF4283 domain-containing protein</fullName>
    </recommendedName>
</protein>
<evidence type="ECO:0000256" key="1">
    <source>
        <dbReference type="SAM" id="MobiDB-lite"/>
    </source>
</evidence>
<sequence length="532" mass="58685">MGDNIHSFVDVVSPHHPPTRFKGLPSISFSDEEIHRLSGTFRRSLVGSLIEKRPPLIVIRKTLEKIGFSDSFKLGLLDDSHVLLQFESETDFLRCLLRNRWIIGSSYMRVFRWTADFDPSVESPLVPVWVGLEGLPIHLFHKPTLFSIAKRFGSPLQTDAATANLNRPNVARVCVEVNLSKELPKAIWIHLGSSSYLQPLLFENLPSYCNSCHQLGHKSCKSGSRNLRWVRKTKPRGKVVNEAPGQPVSFPSNSAVQTSTTPITFGSLEPGHQYVTTKDIGACPKMNKNDTPCLDNFALAPPTDAIFETLNGPPHTSLDSTTLTLPTDAKLGDSYLECAQHKDTTDSPPLAGPCGLEFTIEGPSCPDEHGLSPQILPQFQNDGYDLNHADENMRAHETHSDSSDGTPSDPTILPIGNDDAFSDPSIHNKAHTGKENEAGNDAPTEAELASPHTLEDNTNISCEPRSHCRYIKVTNQRSSPSLQELQTLSFTEQITRLKRGHQQLNSMQPKATFDSIQGKAPKPVVANLFEVL</sequence>
<comment type="caution">
    <text evidence="3">The sequence shown here is derived from an EMBL/GenBank/DDBJ whole genome shotgun (WGS) entry which is preliminary data.</text>
</comment>
<dbReference type="Pfam" id="PF14111">
    <property type="entry name" value="DUF4283"/>
    <property type="match status" value="1"/>
</dbReference>
<dbReference type="PANTHER" id="PTHR31286">
    <property type="entry name" value="GLYCINE-RICH CELL WALL STRUCTURAL PROTEIN 1.8-LIKE"/>
    <property type="match status" value="1"/>
</dbReference>
<dbReference type="PANTHER" id="PTHR31286:SF180">
    <property type="entry name" value="OS10G0362600 PROTEIN"/>
    <property type="match status" value="1"/>
</dbReference>
<feature type="region of interest" description="Disordered" evidence="1">
    <location>
        <begin position="365"/>
        <end position="461"/>
    </location>
</feature>
<accession>A0A328D9K5</accession>
<feature type="compositionally biased region" description="Basic and acidic residues" evidence="1">
    <location>
        <begin position="385"/>
        <end position="402"/>
    </location>
</feature>
<reference evidence="3 4" key="1">
    <citation type="submission" date="2018-06" db="EMBL/GenBank/DDBJ databases">
        <title>The Genome of Cuscuta australis (Dodder) Provides Insight into the Evolution of Plant Parasitism.</title>
        <authorList>
            <person name="Liu H."/>
        </authorList>
    </citation>
    <scope>NUCLEOTIDE SEQUENCE [LARGE SCALE GENOMIC DNA]</scope>
    <source>
        <strain evidence="4">cv. Yunnan</strain>
        <tissue evidence="3">Vines</tissue>
    </source>
</reference>
<dbReference type="InterPro" id="IPR040256">
    <property type="entry name" value="At4g02000-like"/>
</dbReference>